<gene>
    <name evidence="2" type="ORF">BWI95_21450</name>
</gene>
<feature type="transmembrane region" description="Helical" evidence="1">
    <location>
        <begin position="6"/>
        <end position="25"/>
    </location>
</feature>
<name>A0A830ZCI0_9ENTR</name>
<keyword evidence="1" id="KW-0472">Membrane</keyword>
<sequence>MQQIFAFFMLIVPVALFWRLMRSFYKSLRHPKKIITESNGLKKISTPPSLFGLFASRTLYYYDDEFFYQIKETVKLKVPLAKIVRVKPGYMRVNNRRNWVVTWQSDGAEKQVSFYHNITLFNHNFADFLRAVKEANPQAEVKDISSSSL</sequence>
<organism evidence="2 3">
    <name type="scientific">Kosakonia cowanii JCM 10956 = DSM 18146</name>
    <dbReference type="NCBI Taxonomy" id="1300165"/>
    <lineage>
        <taxon>Bacteria</taxon>
        <taxon>Pseudomonadati</taxon>
        <taxon>Pseudomonadota</taxon>
        <taxon>Gammaproteobacteria</taxon>
        <taxon>Enterobacterales</taxon>
        <taxon>Enterobacteriaceae</taxon>
        <taxon>Kosakonia</taxon>
    </lineage>
</organism>
<keyword evidence="1" id="KW-0812">Transmembrane</keyword>
<evidence type="ECO:0000313" key="2">
    <source>
        <dbReference type="EMBL" id="APZ07424.1"/>
    </source>
</evidence>
<protein>
    <submittedName>
        <fullName evidence="2">Uncharacterized protein</fullName>
    </submittedName>
</protein>
<dbReference type="EMBL" id="CP019445">
    <property type="protein sequence ID" value="APZ07424.1"/>
    <property type="molecule type" value="Genomic_DNA"/>
</dbReference>
<dbReference type="KEGG" id="kco:BWI95_21450"/>
<keyword evidence="1" id="KW-1133">Transmembrane helix</keyword>
<evidence type="ECO:0000256" key="1">
    <source>
        <dbReference type="SAM" id="Phobius"/>
    </source>
</evidence>
<dbReference type="RefSeq" id="WP_076770219.1">
    <property type="nucleotide sequence ID" value="NZ_CP019445.1"/>
</dbReference>
<proteinExistence type="predicted"/>
<evidence type="ECO:0000313" key="3">
    <source>
        <dbReference type="Proteomes" id="UP000187148"/>
    </source>
</evidence>
<accession>A0A830ZCI0</accession>
<dbReference type="Proteomes" id="UP000187148">
    <property type="component" value="Chromosome"/>
</dbReference>
<keyword evidence="3" id="KW-1185">Reference proteome</keyword>
<reference evidence="2 3" key="1">
    <citation type="submission" date="2017-01" db="EMBL/GenBank/DDBJ databases">
        <authorList>
            <person name="Cao J.-M."/>
        </authorList>
    </citation>
    <scope>NUCLEOTIDE SEQUENCE [LARGE SCALE GENOMIC DNA]</scope>
    <source>
        <strain evidence="2 3">888-76</strain>
    </source>
</reference>
<dbReference type="AlphaFoldDB" id="A0A830ZCI0"/>